<proteinExistence type="predicted"/>
<keyword evidence="2" id="KW-1185">Reference proteome</keyword>
<gene>
    <name evidence="1" type="ORF">Q4528_15020</name>
</gene>
<evidence type="ECO:0000313" key="2">
    <source>
        <dbReference type="Proteomes" id="UP001170310"/>
    </source>
</evidence>
<dbReference type="Proteomes" id="UP001170310">
    <property type="component" value="Unassembled WGS sequence"/>
</dbReference>
<dbReference type="RefSeq" id="WP_303522500.1">
    <property type="nucleotide sequence ID" value="NZ_JAUOQO010000659.1"/>
</dbReference>
<organism evidence="1 2">
    <name type="scientific">Staphylococcus pasteuri_A</name>
    <dbReference type="NCBI Taxonomy" id="3062664"/>
    <lineage>
        <taxon>Bacteria</taxon>
        <taxon>Bacillati</taxon>
        <taxon>Bacillota</taxon>
        <taxon>Bacilli</taxon>
        <taxon>Bacillales</taxon>
        <taxon>Staphylococcaceae</taxon>
        <taxon>Staphylococcus</taxon>
    </lineage>
</organism>
<dbReference type="EMBL" id="JAUOQO010000659">
    <property type="protein sequence ID" value="MDO6575425.1"/>
    <property type="molecule type" value="Genomic_DNA"/>
</dbReference>
<evidence type="ECO:0000313" key="1">
    <source>
        <dbReference type="EMBL" id="MDO6575425.1"/>
    </source>
</evidence>
<sequence length="69" mass="8094">MKKEMAAMRKLLEHQVSGLMWQEVERQEPVRAMLIKQLQLVGFDEDMADQIAGYIPEELGVQEGWQHLR</sequence>
<dbReference type="AlphaFoldDB" id="A0AAW7YT28"/>
<comment type="caution">
    <text evidence="1">The sequence shown here is derived from an EMBL/GenBank/DDBJ whole genome shotgun (WGS) entry which is preliminary data.</text>
</comment>
<feature type="non-terminal residue" evidence="1">
    <location>
        <position position="69"/>
    </location>
</feature>
<protein>
    <submittedName>
        <fullName evidence="1">Uncharacterized protein</fullName>
    </submittedName>
</protein>
<reference evidence="1" key="1">
    <citation type="submission" date="2023-07" db="EMBL/GenBank/DDBJ databases">
        <title>Genome content predicts the carbon catabolic preferences of heterotrophic bacteria.</title>
        <authorList>
            <person name="Gralka M."/>
        </authorList>
    </citation>
    <scope>NUCLEOTIDE SEQUENCE</scope>
    <source>
        <strain evidence="1">E2R20</strain>
    </source>
</reference>
<name>A0AAW7YT28_9STAP</name>
<accession>A0AAW7YT28</accession>